<evidence type="ECO:0008006" key="3">
    <source>
        <dbReference type="Google" id="ProtNLM"/>
    </source>
</evidence>
<dbReference type="SUPFAM" id="SSF54001">
    <property type="entry name" value="Cysteine proteinases"/>
    <property type="match status" value="1"/>
</dbReference>
<protein>
    <recommendedName>
        <fullName evidence="3">Calpain catalytic domain-containing protein</fullName>
    </recommendedName>
</protein>
<name>A0A2A4JLU7_HELVI</name>
<dbReference type="PANTHER" id="PTHR46298">
    <property type="entry name" value="ANDROGLOBIN"/>
    <property type="match status" value="1"/>
</dbReference>
<dbReference type="InterPro" id="IPR053033">
    <property type="entry name" value="Androglobin-like"/>
</dbReference>
<accession>A0A2A4JLU7</accession>
<evidence type="ECO:0000313" key="2">
    <source>
        <dbReference type="EMBL" id="PCG72382.1"/>
    </source>
</evidence>
<reference evidence="2" key="1">
    <citation type="submission" date="2017-09" db="EMBL/GenBank/DDBJ databases">
        <title>Contemporary evolution of a Lepidopteran species, Heliothis virescens, in response to modern agricultural practices.</title>
        <authorList>
            <person name="Fritz M.L."/>
            <person name="Deyonke A.M."/>
            <person name="Papanicolaou A."/>
            <person name="Micinski S."/>
            <person name="Westbrook J."/>
            <person name="Gould F."/>
        </authorList>
    </citation>
    <scope>NUCLEOTIDE SEQUENCE [LARGE SCALE GENOMIC DNA]</scope>
    <source>
        <strain evidence="2">HvINT-</strain>
        <tissue evidence="2">Whole body</tissue>
    </source>
</reference>
<organism evidence="2">
    <name type="scientific">Heliothis virescens</name>
    <name type="common">Tobacco budworm moth</name>
    <dbReference type="NCBI Taxonomy" id="7102"/>
    <lineage>
        <taxon>Eukaryota</taxon>
        <taxon>Metazoa</taxon>
        <taxon>Ecdysozoa</taxon>
        <taxon>Arthropoda</taxon>
        <taxon>Hexapoda</taxon>
        <taxon>Insecta</taxon>
        <taxon>Pterygota</taxon>
        <taxon>Neoptera</taxon>
        <taxon>Endopterygota</taxon>
        <taxon>Lepidoptera</taxon>
        <taxon>Glossata</taxon>
        <taxon>Ditrysia</taxon>
        <taxon>Noctuoidea</taxon>
        <taxon>Noctuidae</taxon>
        <taxon>Heliothinae</taxon>
        <taxon>Heliothis</taxon>
    </lineage>
</organism>
<dbReference type="STRING" id="7102.A0A2A4JLU7"/>
<dbReference type="PANTHER" id="PTHR46298:SF1">
    <property type="entry name" value="ANDROGLOBIN"/>
    <property type="match status" value="1"/>
</dbReference>
<gene>
    <name evidence="2" type="ORF">B5V51_869</name>
</gene>
<dbReference type="InterPro" id="IPR038765">
    <property type="entry name" value="Papain-like_cys_pep_sf"/>
</dbReference>
<feature type="compositionally biased region" description="Basic and acidic residues" evidence="1">
    <location>
        <begin position="58"/>
        <end position="67"/>
    </location>
</feature>
<proteinExistence type="predicted"/>
<comment type="caution">
    <text evidence="2">The sequence shown here is derived from an EMBL/GenBank/DDBJ whole genome shotgun (WGS) entry which is preliminary data.</text>
</comment>
<feature type="region of interest" description="Disordered" evidence="1">
    <location>
        <begin position="48"/>
        <end position="69"/>
    </location>
</feature>
<sequence>MSRKTLDSSAKSTGFVEVDPLECPFREFRDNELQVDNWGLGPAAFRSQNQVGKTPTKTPHDTHHPWVDEQTQPLPRSVRNYLHGWIRAEQLALDRWNAEVVIFEENDGGRMAIGDMQLSHAQVLFRSSFCRKILSACFILERVEGLMVEQQSEAFTFVYPPEGWRPKYHIYSPGTKPGGGTQHKPGLSKTGCYLVRLFYLGAWRCVWVSDQVPVDTSGAPLLPFSPLLTHAPSKPGSKQAPQAVTASVVYLWPLLLTKALLKLAAPDMNSDEDSHCVEDEDLNEFDTMHTLTGGMNLRYYVPDYEDLWVRIITEVPLFSWDDDDETQPSTIKSKSTKKPTAKELAAVVKQNI</sequence>
<evidence type="ECO:0000256" key="1">
    <source>
        <dbReference type="SAM" id="MobiDB-lite"/>
    </source>
</evidence>
<dbReference type="AlphaFoldDB" id="A0A2A4JLU7"/>
<dbReference type="EMBL" id="NWSH01001150">
    <property type="protein sequence ID" value="PCG72382.1"/>
    <property type="molecule type" value="Genomic_DNA"/>
</dbReference>